<dbReference type="EMBL" id="JAGRRH010000021">
    <property type="protein sequence ID" value="KAG7346245.1"/>
    <property type="molecule type" value="Genomic_DNA"/>
</dbReference>
<dbReference type="Proteomes" id="UP000693970">
    <property type="component" value="Unassembled WGS sequence"/>
</dbReference>
<evidence type="ECO:0000313" key="3">
    <source>
        <dbReference type="Proteomes" id="UP000693970"/>
    </source>
</evidence>
<dbReference type="OrthoDB" id="39806at2759"/>
<proteinExistence type="predicted"/>
<feature type="compositionally biased region" description="Basic and acidic residues" evidence="1">
    <location>
        <begin position="118"/>
        <end position="127"/>
    </location>
</feature>
<feature type="region of interest" description="Disordered" evidence="1">
    <location>
        <begin position="101"/>
        <end position="127"/>
    </location>
</feature>
<accession>A0A9K3KNK5</accession>
<gene>
    <name evidence="2" type="ORF">IV203_005313</name>
</gene>
<protein>
    <submittedName>
        <fullName evidence="2">Uncharacterized protein</fullName>
    </submittedName>
</protein>
<reference evidence="2" key="1">
    <citation type="journal article" date="2021" name="Sci. Rep.">
        <title>Diploid genomic architecture of Nitzschia inconspicua, an elite biomass production diatom.</title>
        <authorList>
            <person name="Oliver A."/>
            <person name="Podell S."/>
            <person name="Pinowska A."/>
            <person name="Traller J.C."/>
            <person name="Smith S.R."/>
            <person name="McClure R."/>
            <person name="Beliaev A."/>
            <person name="Bohutskyi P."/>
            <person name="Hill E.A."/>
            <person name="Rabines A."/>
            <person name="Zheng H."/>
            <person name="Allen L.Z."/>
            <person name="Kuo A."/>
            <person name="Grigoriev I.V."/>
            <person name="Allen A.E."/>
            <person name="Hazlebeck D."/>
            <person name="Allen E.E."/>
        </authorList>
    </citation>
    <scope>NUCLEOTIDE SEQUENCE</scope>
    <source>
        <strain evidence="2">Hildebrandi</strain>
    </source>
</reference>
<reference evidence="2" key="2">
    <citation type="submission" date="2021-04" db="EMBL/GenBank/DDBJ databases">
        <authorList>
            <person name="Podell S."/>
        </authorList>
    </citation>
    <scope>NUCLEOTIDE SEQUENCE</scope>
    <source>
        <strain evidence="2">Hildebrandi</strain>
    </source>
</reference>
<name>A0A9K3KNK5_9STRA</name>
<evidence type="ECO:0000313" key="2">
    <source>
        <dbReference type="EMBL" id="KAG7346245.1"/>
    </source>
</evidence>
<comment type="caution">
    <text evidence="2">The sequence shown here is derived from an EMBL/GenBank/DDBJ whole genome shotgun (WGS) entry which is preliminary data.</text>
</comment>
<sequence length="659" mass="75580">MSLKAVSIPYGGLGTGRNPSNKVVFEFWDLMIGAFVIYMGNHAKIAFDPEAGRLKQGTASQYCSSVRGYFNNKFRNKDPIPILYDDKQWSKLMSKLRGKYREANRASGKPTVEGNESSTREDRECGRGSEVSLIKPEDIRAVEASEGIHQYHIIQVEVQRQKDGPLQNIAIYPHRDGVLEDYYFSLIYLLAMTACNDRFVLPTFAAAALKTKAEKSNSKVSSLWSGLFDDIRKKFEIVEQPSQWQPTGKVLSKWTHRIGDAIYGGQPPTFDDIGGSHSEPTSDSYYENEPWMNPRLTWEGVPQDTLSDGNRDTLRKFTDVLFEDDTDNRWRPKVRELLVLTLLLRYDQFCAVLRRHPNAYVPLAEASRHYNPSDPLFERSRDYTTIRNHLFVCRVERALEKADVDTCVFNDWCKCARSAFIERNLIAIPDLSLYSGSNKRIMIDPRCLIDHLNSISALAQSNQHAVQQLRRQLSDMQEIMIHGLCLNQQLLKDLSLLSTSVRRMENHLLGNRPKKVSPWSHPSNVTPFTVSAPSKNKSASEVFVSFFYEDYCAGFELDKKSEAWKEDMDMPEKKRIRDLFGKIKYAVKIFLMHSDEFPLIPDDSTKKYKEVLRRTATAAEERIRSSREDRRITVYTLVNLPNIKDLEKTLSLPTNTPIV</sequence>
<keyword evidence="3" id="KW-1185">Reference proteome</keyword>
<dbReference type="AlphaFoldDB" id="A0A9K3KNK5"/>
<evidence type="ECO:0000256" key="1">
    <source>
        <dbReference type="SAM" id="MobiDB-lite"/>
    </source>
</evidence>
<organism evidence="2 3">
    <name type="scientific">Nitzschia inconspicua</name>
    <dbReference type="NCBI Taxonomy" id="303405"/>
    <lineage>
        <taxon>Eukaryota</taxon>
        <taxon>Sar</taxon>
        <taxon>Stramenopiles</taxon>
        <taxon>Ochrophyta</taxon>
        <taxon>Bacillariophyta</taxon>
        <taxon>Bacillariophyceae</taxon>
        <taxon>Bacillariophycidae</taxon>
        <taxon>Bacillariales</taxon>
        <taxon>Bacillariaceae</taxon>
        <taxon>Nitzschia</taxon>
    </lineage>
</organism>